<dbReference type="RefSeq" id="WP_182614453.1">
    <property type="nucleotide sequence ID" value="NZ_BAAATF010000002.1"/>
</dbReference>
<reference evidence="4 5" key="1">
    <citation type="submission" date="2020-07" db="EMBL/GenBank/DDBJ databases">
        <title>Sequencing the genomes of 1000 actinobacteria strains.</title>
        <authorList>
            <person name="Klenk H.-P."/>
        </authorList>
    </citation>
    <scope>NUCLEOTIDE SEQUENCE [LARGE SCALE GENOMIC DNA]</scope>
    <source>
        <strain evidence="4 5">DSM 44121</strain>
    </source>
</reference>
<dbReference type="Proteomes" id="UP000540568">
    <property type="component" value="Unassembled WGS sequence"/>
</dbReference>
<dbReference type="InterPro" id="IPR011576">
    <property type="entry name" value="Pyridox_Oxase_N"/>
</dbReference>
<dbReference type="InterPro" id="IPR019967">
    <property type="entry name" value="F420-dep_enz_PPOX_Rv0121"/>
</dbReference>
<dbReference type="AlphaFoldDB" id="A0A7W3PCD1"/>
<evidence type="ECO:0000313" key="5">
    <source>
        <dbReference type="Proteomes" id="UP000540568"/>
    </source>
</evidence>
<dbReference type="PANTHER" id="PTHR35176:SF2">
    <property type="entry name" value="F420H(2)-DEPENDENT REDUCTASE RV1155"/>
    <property type="match status" value="1"/>
</dbReference>
<dbReference type="GO" id="GO:0070967">
    <property type="term" value="F:coenzyme F420 binding"/>
    <property type="evidence" value="ECO:0007669"/>
    <property type="project" value="TreeGrafter"/>
</dbReference>
<dbReference type="PANTHER" id="PTHR35176">
    <property type="entry name" value="HEME OXYGENASE HI_0854-RELATED"/>
    <property type="match status" value="1"/>
</dbReference>
<evidence type="ECO:0000313" key="4">
    <source>
        <dbReference type="EMBL" id="MBA8806775.1"/>
    </source>
</evidence>
<protein>
    <submittedName>
        <fullName evidence="4">PPOX class probable F420-dependent enzyme</fullName>
    </submittedName>
</protein>
<dbReference type="Pfam" id="PF01243">
    <property type="entry name" value="PNPOx_N"/>
    <property type="match status" value="1"/>
</dbReference>
<proteinExistence type="predicted"/>
<sequence length="169" mass="18127">MRLDADVCRSRFAAARHAYLATADGDGVPQLVPVTFALVSTAVGGQTPAGGSPASDGPGGTQESTSTGAPADEVVVAVDHKPKTTLNLKRLRNIAENPRVALLADRYDDDWTHLWWVRADGVAVVEHDGAPRAAALDALADRYPQYRERRPDGPVIRVRVARWSGWAHG</sequence>
<evidence type="ECO:0000259" key="3">
    <source>
        <dbReference type="Pfam" id="PF01243"/>
    </source>
</evidence>
<keyword evidence="5" id="KW-1185">Reference proteome</keyword>
<dbReference type="Gene3D" id="2.30.110.10">
    <property type="entry name" value="Electron Transport, Fmn-binding Protein, Chain A"/>
    <property type="match status" value="1"/>
</dbReference>
<name>A0A7W3PCD1_9MICO</name>
<dbReference type="NCBIfam" id="TIGR03668">
    <property type="entry name" value="Rv0121_F420"/>
    <property type="match status" value="1"/>
</dbReference>
<keyword evidence="1" id="KW-0560">Oxidoreductase</keyword>
<dbReference type="EMBL" id="JACGWV010000001">
    <property type="protein sequence ID" value="MBA8806775.1"/>
    <property type="molecule type" value="Genomic_DNA"/>
</dbReference>
<dbReference type="InterPro" id="IPR012349">
    <property type="entry name" value="Split_barrel_FMN-bd"/>
</dbReference>
<gene>
    <name evidence="4" type="ORF">FHX71_000717</name>
</gene>
<feature type="domain" description="Pyridoxamine 5'-phosphate oxidase N-terminal" evidence="3">
    <location>
        <begin position="85"/>
        <end position="166"/>
    </location>
</feature>
<accession>A0A7W3PCD1</accession>
<organism evidence="4 5">
    <name type="scientific">Promicromonospora sukumoe</name>
    <dbReference type="NCBI Taxonomy" id="88382"/>
    <lineage>
        <taxon>Bacteria</taxon>
        <taxon>Bacillati</taxon>
        <taxon>Actinomycetota</taxon>
        <taxon>Actinomycetes</taxon>
        <taxon>Micrococcales</taxon>
        <taxon>Promicromonosporaceae</taxon>
        <taxon>Promicromonospora</taxon>
    </lineage>
</organism>
<dbReference type="SUPFAM" id="SSF50475">
    <property type="entry name" value="FMN-binding split barrel"/>
    <property type="match status" value="2"/>
</dbReference>
<feature type="region of interest" description="Disordered" evidence="2">
    <location>
        <begin position="46"/>
        <end position="70"/>
    </location>
</feature>
<dbReference type="GO" id="GO:0005829">
    <property type="term" value="C:cytosol"/>
    <property type="evidence" value="ECO:0007669"/>
    <property type="project" value="TreeGrafter"/>
</dbReference>
<dbReference type="GO" id="GO:0016627">
    <property type="term" value="F:oxidoreductase activity, acting on the CH-CH group of donors"/>
    <property type="evidence" value="ECO:0007669"/>
    <property type="project" value="TreeGrafter"/>
</dbReference>
<comment type="caution">
    <text evidence="4">The sequence shown here is derived from an EMBL/GenBank/DDBJ whole genome shotgun (WGS) entry which is preliminary data.</text>
</comment>
<evidence type="ECO:0000256" key="2">
    <source>
        <dbReference type="SAM" id="MobiDB-lite"/>
    </source>
</evidence>
<evidence type="ECO:0000256" key="1">
    <source>
        <dbReference type="ARBA" id="ARBA00023002"/>
    </source>
</evidence>
<dbReference type="InterPro" id="IPR052019">
    <property type="entry name" value="F420H2_bilvrd_red/Heme_oxyg"/>
</dbReference>